<gene>
    <name evidence="3" type="ORF">LOTGIDRAFT_188779</name>
</gene>
<dbReference type="GO" id="GO:0006626">
    <property type="term" value="P:protein targeting to mitochondrion"/>
    <property type="evidence" value="ECO:0007669"/>
    <property type="project" value="TreeGrafter"/>
</dbReference>
<dbReference type="GO" id="GO:0000266">
    <property type="term" value="P:mitochondrial fission"/>
    <property type="evidence" value="ECO:0007669"/>
    <property type="project" value="TreeGrafter"/>
</dbReference>
<dbReference type="STRING" id="225164.V4AMX7"/>
<dbReference type="GO" id="GO:0005741">
    <property type="term" value="C:mitochondrial outer membrane"/>
    <property type="evidence" value="ECO:0007669"/>
    <property type="project" value="TreeGrafter"/>
</dbReference>
<name>V4AMX7_LOTGI</name>
<dbReference type="HOGENOM" id="CLU_011226_5_3_1"/>
<dbReference type="AlphaFoldDB" id="V4AMX7"/>
<dbReference type="EMBL" id="KB201701">
    <property type="protein sequence ID" value="ESO94961.1"/>
    <property type="molecule type" value="Genomic_DNA"/>
</dbReference>
<dbReference type="GO" id="GO:0008053">
    <property type="term" value="P:mitochondrial fusion"/>
    <property type="evidence" value="ECO:0007669"/>
    <property type="project" value="TreeGrafter"/>
</dbReference>
<dbReference type="InterPro" id="IPR036282">
    <property type="entry name" value="Glutathione-S-Trfase_C_sf"/>
</dbReference>
<dbReference type="OMA" id="HRIMIAL"/>
<dbReference type="PROSITE" id="PS50404">
    <property type="entry name" value="GST_NTER"/>
    <property type="match status" value="1"/>
</dbReference>
<dbReference type="PANTHER" id="PTHR44188:SF1">
    <property type="entry name" value="GDAP1, ISOFORM A"/>
    <property type="match status" value="1"/>
</dbReference>
<dbReference type="InterPro" id="IPR036249">
    <property type="entry name" value="Thioredoxin-like_sf"/>
</dbReference>
<dbReference type="Gene3D" id="3.40.30.10">
    <property type="entry name" value="Glutaredoxin"/>
    <property type="match status" value="1"/>
</dbReference>
<evidence type="ECO:0000259" key="2">
    <source>
        <dbReference type="PROSITE" id="PS50404"/>
    </source>
</evidence>
<dbReference type="InterPro" id="IPR004045">
    <property type="entry name" value="Glutathione_S-Trfase_N"/>
</dbReference>
<dbReference type="GeneID" id="20244809"/>
<evidence type="ECO:0000256" key="1">
    <source>
        <dbReference type="ARBA" id="ARBA00007409"/>
    </source>
</evidence>
<keyword evidence="4" id="KW-1185">Reference proteome</keyword>
<dbReference type="SUPFAM" id="SSF47616">
    <property type="entry name" value="GST C-terminal domain-like"/>
    <property type="match status" value="1"/>
</dbReference>
<sequence length="277" mass="32606">MKMAERLTLYYYPGSYFSQKALLALFEKNLQFNHHIIKLMEGGHIEPWYIKLNKNGKVPLLRDDETLVPDSENIISYLDQQFPAGSKLVPGNKPPEYDRLHQLLTDRISIQTLTYGTFINPDLSFSGLPPALIQPSDVIIGNFTRIVEKMQRLAEENPHLREEYLKKAEENKMFRDNAANKDKVQETLEMIHEVLDEVEKQLEISMKDNPGNWLFNKDYTSPDITLTVFLNRLKFLGQTKRYISDNKRPHVNRYWDRAQQRKSFLNFMELYTNFSKQ</sequence>
<evidence type="ECO:0000313" key="3">
    <source>
        <dbReference type="EMBL" id="ESO94961.1"/>
    </source>
</evidence>
<reference evidence="3 4" key="1">
    <citation type="journal article" date="2013" name="Nature">
        <title>Insights into bilaterian evolution from three spiralian genomes.</title>
        <authorList>
            <person name="Simakov O."/>
            <person name="Marletaz F."/>
            <person name="Cho S.J."/>
            <person name="Edsinger-Gonzales E."/>
            <person name="Havlak P."/>
            <person name="Hellsten U."/>
            <person name="Kuo D.H."/>
            <person name="Larsson T."/>
            <person name="Lv J."/>
            <person name="Arendt D."/>
            <person name="Savage R."/>
            <person name="Osoegawa K."/>
            <person name="de Jong P."/>
            <person name="Grimwood J."/>
            <person name="Chapman J.A."/>
            <person name="Shapiro H."/>
            <person name="Aerts A."/>
            <person name="Otillar R.P."/>
            <person name="Terry A.Y."/>
            <person name="Boore J.L."/>
            <person name="Grigoriev I.V."/>
            <person name="Lindberg D.R."/>
            <person name="Seaver E.C."/>
            <person name="Weisblat D.A."/>
            <person name="Putnam N.H."/>
            <person name="Rokhsar D.S."/>
        </authorList>
    </citation>
    <scope>NUCLEOTIDE SEQUENCE [LARGE SCALE GENOMIC DNA]</scope>
</reference>
<dbReference type="Pfam" id="PF13417">
    <property type="entry name" value="GST_N_3"/>
    <property type="match status" value="1"/>
</dbReference>
<comment type="similarity">
    <text evidence="1">Belongs to the GST superfamily.</text>
</comment>
<accession>V4AMX7</accession>
<dbReference type="CTD" id="20244809"/>
<dbReference type="Gene3D" id="1.20.1050.10">
    <property type="match status" value="1"/>
</dbReference>
<proteinExistence type="inferred from homology"/>
<dbReference type="CDD" id="cd00570">
    <property type="entry name" value="GST_N_family"/>
    <property type="match status" value="1"/>
</dbReference>
<dbReference type="KEGG" id="lgi:LOTGIDRAFT_188779"/>
<organism evidence="3 4">
    <name type="scientific">Lottia gigantea</name>
    <name type="common">Giant owl limpet</name>
    <dbReference type="NCBI Taxonomy" id="225164"/>
    <lineage>
        <taxon>Eukaryota</taxon>
        <taxon>Metazoa</taxon>
        <taxon>Spiralia</taxon>
        <taxon>Lophotrochozoa</taxon>
        <taxon>Mollusca</taxon>
        <taxon>Gastropoda</taxon>
        <taxon>Patellogastropoda</taxon>
        <taxon>Lottioidea</taxon>
        <taxon>Lottiidae</taxon>
        <taxon>Lottia</taxon>
    </lineage>
</organism>
<evidence type="ECO:0000313" key="4">
    <source>
        <dbReference type="Proteomes" id="UP000030746"/>
    </source>
</evidence>
<protein>
    <recommendedName>
        <fullName evidence="2">GST N-terminal domain-containing protein</fullName>
    </recommendedName>
</protein>
<dbReference type="Pfam" id="PF14497">
    <property type="entry name" value="GST_C_3"/>
    <property type="match status" value="1"/>
</dbReference>
<dbReference type="InterPro" id="IPR004046">
    <property type="entry name" value="GST_C"/>
</dbReference>
<feature type="domain" description="GST N-terminal" evidence="2">
    <location>
        <begin position="5"/>
        <end position="86"/>
    </location>
</feature>
<dbReference type="InterPro" id="IPR040079">
    <property type="entry name" value="Glutathione_S-Trfase"/>
</dbReference>
<dbReference type="RefSeq" id="XP_009054167.1">
    <property type="nucleotide sequence ID" value="XM_009055919.1"/>
</dbReference>
<dbReference type="SFLD" id="SFLDS00019">
    <property type="entry name" value="Glutathione_Transferase_(cytos"/>
    <property type="match status" value="1"/>
</dbReference>
<dbReference type="Proteomes" id="UP000030746">
    <property type="component" value="Unassembled WGS sequence"/>
</dbReference>
<dbReference type="OrthoDB" id="249703at2759"/>
<dbReference type="SUPFAM" id="SSF52833">
    <property type="entry name" value="Thioredoxin-like"/>
    <property type="match status" value="1"/>
</dbReference>
<dbReference type="PANTHER" id="PTHR44188">
    <property type="entry name" value="GDAP1, ISOFORM A"/>
    <property type="match status" value="1"/>
</dbReference>